<dbReference type="PROSITE" id="PS50977">
    <property type="entry name" value="HTH_TETR_2"/>
    <property type="match status" value="1"/>
</dbReference>
<evidence type="ECO:0000256" key="3">
    <source>
        <dbReference type="ARBA" id="ARBA00023163"/>
    </source>
</evidence>
<keyword evidence="1" id="KW-0805">Transcription regulation</keyword>
<dbReference type="Gene3D" id="1.10.10.60">
    <property type="entry name" value="Homeodomain-like"/>
    <property type="match status" value="1"/>
</dbReference>
<name>A0ABS3RKP0_9ACTN</name>
<dbReference type="Proteomes" id="UP000680206">
    <property type="component" value="Unassembled WGS sequence"/>
</dbReference>
<dbReference type="SUPFAM" id="SSF46689">
    <property type="entry name" value="Homeodomain-like"/>
    <property type="match status" value="1"/>
</dbReference>
<evidence type="ECO:0000313" key="7">
    <source>
        <dbReference type="EMBL" id="MBO2457310.1"/>
    </source>
</evidence>
<evidence type="ECO:0000256" key="2">
    <source>
        <dbReference type="ARBA" id="ARBA00023125"/>
    </source>
</evidence>
<organism evidence="7 8">
    <name type="scientific">Actinomadura violacea</name>
    <dbReference type="NCBI Taxonomy" id="2819934"/>
    <lineage>
        <taxon>Bacteria</taxon>
        <taxon>Bacillati</taxon>
        <taxon>Actinomycetota</taxon>
        <taxon>Actinomycetes</taxon>
        <taxon>Streptosporangiales</taxon>
        <taxon>Thermomonosporaceae</taxon>
        <taxon>Actinomadura</taxon>
    </lineage>
</organism>
<dbReference type="Pfam" id="PF00440">
    <property type="entry name" value="TetR_N"/>
    <property type="match status" value="1"/>
</dbReference>
<protein>
    <submittedName>
        <fullName evidence="7">TetR/AcrR family transcriptional regulator</fullName>
    </submittedName>
</protein>
<reference evidence="7 8" key="1">
    <citation type="submission" date="2021-03" db="EMBL/GenBank/DDBJ databases">
        <title>Actinomadura violae sp. nov., isolated from lichen in Thailand.</title>
        <authorList>
            <person name="Kanchanasin P."/>
            <person name="Saeng-In P."/>
            <person name="Phongsopitanun W."/>
            <person name="Yuki M."/>
            <person name="Kudo T."/>
            <person name="Ohkuma M."/>
            <person name="Tanasupawat S."/>
        </authorList>
    </citation>
    <scope>NUCLEOTIDE SEQUENCE [LARGE SCALE GENOMIC DNA]</scope>
    <source>
        <strain evidence="7 8">LCR2-06</strain>
    </source>
</reference>
<keyword evidence="2 4" id="KW-0238">DNA-binding</keyword>
<keyword evidence="3" id="KW-0804">Transcription</keyword>
<evidence type="ECO:0000256" key="1">
    <source>
        <dbReference type="ARBA" id="ARBA00023015"/>
    </source>
</evidence>
<dbReference type="EMBL" id="JAGEPF010000004">
    <property type="protein sequence ID" value="MBO2457310.1"/>
    <property type="molecule type" value="Genomic_DNA"/>
</dbReference>
<feature type="compositionally biased region" description="Basic residues" evidence="5">
    <location>
        <begin position="11"/>
        <end position="22"/>
    </location>
</feature>
<feature type="domain" description="HTH tetR-type" evidence="6">
    <location>
        <begin position="76"/>
        <end position="136"/>
    </location>
</feature>
<proteinExistence type="predicted"/>
<dbReference type="Gene3D" id="1.10.357.10">
    <property type="entry name" value="Tetracycline Repressor, domain 2"/>
    <property type="match status" value="1"/>
</dbReference>
<feature type="region of interest" description="Disordered" evidence="5">
    <location>
        <begin position="1"/>
        <end position="35"/>
    </location>
</feature>
<evidence type="ECO:0000256" key="4">
    <source>
        <dbReference type="PROSITE-ProRule" id="PRU00335"/>
    </source>
</evidence>
<dbReference type="PANTHER" id="PTHR30055">
    <property type="entry name" value="HTH-TYPE TRANSCRIPTIONAL REGULATOR RUTR"/>
    <property type="match status" value="1"/>
</dbReference>
<evidence type="ECO:0000313" key="8">
    <source>
        <dbReference type="Proteomes" id="UP000680206"/>
    </source>
</evidence>
<feature type="DNA-binding region" description="H-T-H motif" evidence="4">
    <location>
        <begin position="99"/>
        <end position="118"/>
    </location>
</feature>
<dbReference type="Pfam" id="PF16859">
    <property type="entry name" value="TetR_C_11"/>
    <property type="match status" value="1"/>
</dbReference>
<dbReference type="PANTHER" id="PTHR30055:SF148">
    <property type="entry name" value="TETR-FAMILY TRANSCRIPTIONAL REGULATOR"/>
    <property type="match status" value="1"/>
</dbReference>
<evidence type="ECO:0000256" key="5">
    <source>
        <dbReference type="SAM" id="MobiDB-lite"/>
    </source>
</evidence>
<keyword evidence="8" id="KW-1185">Reference proteome</keyword>
<dbReference type="InterPro" id="IPR036271">
    <property type="entry name" value="Tet_transcr_reg_TetR-rel_C_sf"/>
</dbReference>
<dbReference type="InterPro" id="IPR001647">
    <property type="entry name" value="HTH_TetR"/>
</dbReference>
<dbReference type="InterPro" id="IPR050109">
    <property type="entry name" value="HTH-type_TetR-like_transc_reg"/>
</dbReference>
<comment type="caution">
    <text evidence="7">The sequence shown here is derived from an EMBL/GenBank/DDBJ whole genome shotgun (WGS) entry which is preliminary data.</text>
</comment>
<dbReference type="SUPFAM" id="SSF48498">
    <property type="entry name" value="Tetracyclin repressor-like, C-terminal domain"/>
    <property type="match status" value="1"/>
</dbReference>
<dbReference type="InterPro" id="IPR009057">
    <property type="entry name" value="Homeodomain-like_sf"/>
</dbReference>
<sequence>METMMDAGAGRRSHGLLRRGRPPVRCGGHGEPPERDLRNGEVHYVGNVPPIGTEENVRVHYFREHAVTPATRRRGDALEAAIFDAVFAQLEAVGYRKLTMEGVASAARTGKAALYRRWSSKDELITDALKHVLPEPPAPEPSGDVRADVLRLCRTFQRTIEACHGAPVRILKEETAREDGKGLMHDVVQSRMTGPVKEALYRVLEDGAERGEVRPGAVTRQVANVGPAMIVYQNLTEAPEVTDAFIVALVDDVIMPMLRP</sequence>
<dbReference type="InterPro" id="IPR011075">
    <property type="entry name" value="TetR_C"/>
</dbReference>
<evidence type="ECO:0000259" key="6">
    <source>
        <dbReference type="PROSITE" id="PS50977"/>
    </source>
</evidence>
<gene>
    <name evidence="7" type="ORF">J4709_06965</name>
</gene>
<accession>A0ABS3RKP0</accession>